<feature type="compositionally biased region" description="Polar residues" evidence="1">
    <location>
        <begin position="94"/>
        <end position="108"/>
    </location>
</feature>
<name>A0A0C9YM23_9AGAM</name>
<reference evidence="3" key="2">
    <citation type="submission" date="2015-01" db="EMBL/GenBank/DDBJ databases">
        <title>Evolutionary Origins and Diversification of the Mycorrhizal Mutualists.</title>
        <authorList>
            <consortium name="DOE Joint Genome Institute"/>
            <consortium name="Mycorrhizal Genomics Consortium"/>
            <person name="Kohler A."/>
            <person name="Kuo A."/>
            <person name="Nagy L.G."/>
            <person name="Floudas D."/>
            <person name="Copeland A."/>
            <person name="Barry K.W."/>
            <person name="Cichocki N."/>
            <person name="Veneault-Fourrey C."/>
            <person name="LaButti K."/>
            <person name="Lindquist E.A."/>
            <person name="Lipzen A."/>
            <person name="Lundell T."/>
            <person name="Morin E."/>
            <person name="Murat C."/>
            <person name="Riley R."/>
            <person name="Ohm R."/>
            <person name="Sun H."/>
            <person name="Tunlid A."/>
            <person name="Henrissat B."/>
            <person name="Grigoriev I.V."/>
            <person name="Hibbett D.S."/>
            <person name="Martin F."/>
        </authorList>
    </citation>
    <scope>NUCLEOTIDE SEQUENCE [LARGE SCALE GENOMIC DNA]</scope>
    <source>
        <strain evidence="3">441</strain>
    </source>
</reference>
<feature type="compositionally biased region" description="Basic and acidic residues" evidence="1">
    <location>
        <begin position="114"/>
        <end position="123"/>
    </location>
</feature>
<gene>
    <name evidence="2" type="ORF">PISMIDRAFT_25322</name>
</gene>
<organism evidence="2 3">
    <name type="scientific">Pisolithus microcarpus 441</name>
    <dbReference type="NCBI Taxonomy" id="765257"/>
    <lineage>
        <taxon>Eukaryota</taxon>
        <taxon>Fungi</taxon>
        <taxon>Dikarya</taxon>
        <taxon>Basidiomycota</taxon>
        <taxon>Agaricomycotina</taxon>
        <taxon>Agaricomycetes</taxon>
        <taxon>Agaricomycetidae</taxon>
        <taxon>Boletales</taxon>
        <taxon>Sclerodermatineae</taxon>
        <taxon>Pisolithaceae</taxon>
        <taxon>Pisolithus</taxon>
    </lineage>
</organism>
<evidence type="ECO:0000313" key="2">
    <source>
        <dbReference type="EMBL" id="KIK14939.1"/>
    </source>
</evidence>
<feature type="compositionally biased region" description="Polar residues" evidence="1">
    <location>
        <begin position="71"/>
        <end position="82"/>
    </location>
</feature>
<dbReference type="EMBL" id="KN833914">
    <property type="protein sequence ID" value="KIK14939.1"/>
    <property type="molecule type" value="Genomic_DNA"/>
</dbReference>
<reference evidence="2 3" key="1">
    <citation type="submission" date="2014-04" db="EMBL/GenBank/DDBJ databases">
        <authorList>
            <consortium name="DOE Joint Genome Institute"/>
            <person name="Kuo A."/>
            <person name="Kohler A."/>
            <person name="Costa M.D."/>
            <person name="Nagy L.G."/>
            <person name="Floudas D."/>
            <person name="Copeland A."/>
            <person name="Barry K.W."/>
            <person name="Cichocki N."/>
            <person name="Veneault-Fourrey C."/>
            <person name="LaButti K."/>
            <person name="Lindquist E.A."/>
            <person name="Lipzen A."/>
            <person name="Lundell T."/>
            <person name="Morin E."/>
            <person name="Murat C."/>
            <person name="Sun H."/>
            <person name="Tunlid A."/>
            <person name="Henrissat B."/>
            <person name="Grigoriev I.V."/>
            <person name="Hibbett D.S."/>
            <person name="Martin F."/>
            <person name="Nordberg H.P."/>
            <person name="Cantor M.N."/>
            <person name="Hua S.X."/>
        </authorList>
    </citation>
    <scope>NUCLEOTIDE SEQUENCE [LARGE SCALE GENOMIC DNA]</scope>
    <source>
        <strain evidence="2 3">441</strain>
    </source>
</reference>
<sequence>MAINIQLDKLSLSPSSKCQGWNNRTPKLEEVVDSGSMDIYKEALPVPKGMGRASEAGSTPKSLHLPCSIRKPTTSDISNESQGVRRAEEDTLLLPSSSATGEGNSTSDELGIGQEDHWDAGGA</sequence>
<protein>
    <submittedName>
        <fullName evidence="2">Uncharacterized protein</fullName>
    </submittedName>
</protein>
<evidence type="ECO:0000313" key="3">
    <source>
        <dbReference type="Proteomes" id="UP000054018"/>
    </source>
</evidence>
<feature type="region of interest" description="Disordered" evidence="1">
    <location>
        <begin position="46"/>
        <end position="123"/>
    </location>
</feature>
<proteinExistence type="predicted"/>
<keyword evidence="3" id="KW-1185">Reference proteome</keyword>
<dbReference type="Proteomes" id="UP000054018">
    <property type="component" value="Unassembled WGS sequence"/>
</dbReference>
<dbReference type="HOGENOM" id="CLU_2016152_0_0_1"/>
<accession>A0A0C9YM23</accession>
<evidence type="ECO:0000256" key="1">
    <source>
        <dbReference type="SAM" id="MobiDB-lite"/>
    </source>
</evidence>
<dbReference type="AlphaFoldDB" id="A0A0C9YM23"/>